<reference evidence="5 6" key="1">
    <citation type="submission" date="2019-06" db="EMBL/GenBank/DDBJ databases">
        <authorList>
            <person name="Broberg M."/>
        </authorList>
    </citation>
    <scope>NUCLEOTIDE SEQUENCE [LARGE SCALE GENOMIC DNA]</scope>
</reference>
<evidence type="ECO:0000256" key="1">
    <source>
        <dbReference type="ARBA" id="ARBA00022603"/>
    </source>
</evidence>
<dbReference type="SUPFAM" id="SSF53335">
    <property type="entry name" value="S-adenosyl-L-methionine-dependent methyltransferases"/>
    <property type="match status" value="1"/>
</dbReference>
<evidence type="ECO:0000256" key="3">
    <source>
        <dbReference type="ARBA" id="ARBA00022691"/>
    </source>
</evidence>
<dbReference type="InterPro" id="IPR001077">
    <property type="entry name" value="COMT_C"/>
</dbReference>
<dbReference type="InterPro" id="IPR036390">
    <property type="entry name" value="WH_DNA-bd_sf"/>
</dbReference>
<organism evidence="5 6">
    <name type="scientific">Bionectria ochroleuca</name>
    <name type="common">Gliocladium roseum</name>
    <dbReference type="NCBI Taxonomy" id="29856"/>
    <lineage>
        <taxon>Eukaryota</taxon>
        <taxon>Fungi</taxon>
        <taxon>Dikarya</taxon>
        <taxon>Ascomycota</taxon>
        <taxon>Pezizomycotina</taxon>
        <taxon>Sordariomycetes</taxon>
        <taxon>Hypocreomycetidae</taxon>
        <taxon>Hypocreales</taxon>
        <taxon>Bionectriaceae</taxon>
        <taxon>Clonostachys</taxon>
    </lineage>
</organism>
<proteinExistence type="predicted"/>
<dbReference type="CDD" id="cd02440">
    <property type="entry name" value="AdoMet_MTases"/>
    <property type="match status" value="1"/>
</dbReference>
<keyword evidence="3" id="KW-0949">S-adenosyl-L-methionine</keyword>
<dbReference type="PANTHER" id="PTHR43712">
    <property type="entry name" value="PUTATIVE (AFU_ORTHOLOGUE AFUA_4G14580)-RELATED"/>
    <property type="match status" value="1"/>
</dbReference>
<dbReference type="Gene3D" id="1.10.10.10">
    <property type="entry name" value="Winged helix-like DNA-binding domain superfamily/Winged helix DNA-binding domain"/>
    <property type="match status" value="1"/>
</dbReference>
<keyword evidence="6" id="KW-1185">Reference proteome</keyword>
<dbReference type="InterPro" id="IPR036388">
    <property type="entry name" value="WH-like_DNA-bd_sf"/>
</dbReference>
<feature type="domain" description="O-methyltransferase C-terminal" evidence="4">
    <location>
        <begin position="201"/>
        <end position="393"/>
    </location>
</feature>
<keyword evidence="2" id="KW-0808">Transferase</keyword>
<evidence type="ECO:0000313" key="5">
    <source>
        <dbReference type="EMBL" id="VUC36746.1"/>
    </source>
</evidence>
<dbReference type="PROSITE" id="PS51683">
    <property type="entry name" value="SAM_OMT_II"/>
    <property type="match status" value="1"/>
</dbReference>
<gene>
    <name evidence="5" type="ORF">CLO192961_LOCUS451931</name>
</gene>
<sequence>MASPSNTPRIVELAAQISSSVTELQERLSAQGISSPTFAEDSPQGFPADMTPLRDALLDATAELHELLLDPLQLLYKFASISNLVSIDAISRYKLAGMVPPGGQISFTEVSERSGLDKGLVRRLLRHAMSMRIFKEPEPEMVAHTKISSFLSIPHINAWASFEGRDTWPAATRVVDAIEKWPGSEEPNQTGFALANNTDKPVFEFLGAHPDRMMRFGSAMKAIDHVPGCAPELISKDYDWASIGNASVVHVGGGRGQIAIELAKNFGHIKLTVQDMEMMIQGAESDVPDQLKGRVEFMKHEPFETQTLEADVYFFRMVFRNWNDNYAVQILKAQIPALRPGAKILIQDGCMPEPDSFPLWLERVQRGVDLALKCYTNGRQRYLDEWKALLAAADERFRLHQVFMPKDSLLAILEIHWVEL</sequence>
<protein>
    <recommendedName>
        <fullName evidence="4">O-methyltransferase C-terminal domain-containing protein</fullName>
    </recommendedName>
</protein>
<comment type="caution">
    <text evidence="5">The sequence shown here is derived from an EMBL/GenBank/DDBJ whole genome shotgun (WGS) entry which is preliminary data.</text>
</comment>
<evidence type="ECO:0000259" key="4">
    <source>
        <dbReference type="Pfam" id="PF00891"/>
    </source>
</evidence>
<evidence type="ECO:0000313" key="6">
    <source>
        <dbReference type="Proteomes" id="UP000766486"/>
    </source>
</evidence>
<evidence type="ECO:0000256" key="2">
    <source>
        <dbReference type="ARBA" id="ARBA00022679"/>
    </source>
</evidence>
<dbReference type="Pfam" id="PF00891">
    <property type="entry name" value="Methyltransf_2"/>
    <property type="match status" value="1"/>
</dbReference>
<name>A0ABY6UZ52_BIOOC</name>
<dbReference type="InterPro" id="IPR016461">
    <property type="entry name" value="COMT-like"/>
</dbReference>
<dbReference type="PANTHER" id="PTHR43712:SF12">
    <property type="entry name" value="STERIGMATOCYSTIN 8-O-METHYLTRANSFERASE"/>
    <property type="match status" value="1"/>
</dbReference>
<dbReference type="Gene3D" id="3.40.50.150">
    <property type="entry name" value="Vaccinia Virus protein VP39"/>
    <property type="match status" value="1"/>
</dbReference>
<dbReference type="InterPro" id="IPR029063">
    <property type="entry name" value="SAM-dependent_MTases_sf"/>
</dbReference>
<dbReference type="EMBL" id="CABFNS010000933">
    <property type="protein sequence ID" value="VUC36746.1"/>
    <property type="molecule type" value="Genomic_DNA"/>
</dbReference>
<accession>A0ABY6UZ52</accession>
<keyword evidence="1" id="KW-0489">Methyltransferase</keyword>
<dbReference type="SUPFAM" id="SSF46785">
    <property type="entry name" value="Winged helix' DNA-binding domain"/>
    <property type="match status" value="1"/>
</dbReference>
<dbReference type="Proteomes" id="UP000766486">
    <property type="component" value="Unassembled WGS sequence"/>
</dbReference>